<evidence type="ECO:0000259" key="3">
    <source>
        <dbReference type="PROSITE" id="PS50837"/>
    </source>
</evidence>
<accession>A0A8H5B067</accession>
<dbReference type="GO" id="GO:0016192">
    <property type="term" value="P:vesicle-mediated transport"/>
    <property type="evidence" value="ECO:0007669"/>
    <property type="project" value="UniProtKB-ARBA"/>
</dbReference>
<dbReference type="PANTHER" id="PTHR10039:SF14">
    <property type="entry name" value="NACHT DOMAIN-CONTAINING PROTEIN"/>
    <property type="match status" value="1"/>
</dbReference>
<protein>
    <recommendedName>
        <fullName evidence="6">NACHT domain-containing protein</fullName>
    </recommendedName>
</protein>
<dbReference type="Pfam" id="PF24883">
    <property type="entry name" value="NPHP3_N"/>
    <property type="match status" value="1"/>
</dbReference>
<feature type="domain" description="NACHT" evidence="3">
    <location>
        <begin position="82"/>
        <end position="230"/>
    </location>
</feature>
<evidence type="ECO:0008006" key="6">
    <source>
        <dbReference type="Google" id="ProtNLM"/>
    </source>
</evidence>
<dbReference type="GO" id="GO:0007034">
    <property type="term" value="P:vacuolar transport"/>
    <property type="evidence" value="ECO:0007669"/>
    <property type="project" value="UniProtKB-ARBA"/>
</dbReference>
<evidence type="ECO:0000313" key="4">
    <source>
        <dbReference type="EMBL" id="KAF5314300.1"/>
    </source>
</evidence>
<gene>
    <name evidence="4" type="ORF">D9619_011863</name>
</gene>
<feature type="domain" description="VHS" evidence="2">
    <location>
        <begin position="362"/>
        <end position="471"/>
    </location>
</feature>
<dbReference type="Pfam" id="PF00790">
    <property type="entry name" value="VHS"/>
    <property type="match status" value="1"/>
</dbReference>
<dbReference type="GO" id="GO:0035091">
    <property type="term" value="F:phosphatidylinositol binding"/>
    <property type="evidence" value="ECO:0007669"/>
    <property type="project" value="InterPro"/>
</dbReference>
<reference evidence="4 5" key="1">
    <citation type="journal article" date="2020" name="ISME J.">
        <title>Uncovering the hidden diversity of litter-decomposition mechanisms in mushroom-forming fungi.</title>
        <authorList>
            <person name="Floudas D."/>
            <person name="Bentzer J."/>
            <person name="Ahren D."/>
            <person name="Johansson T."/>
            <person name="Persson P."/>
            <person name="Tunlid A."/>
        </authorList>
    </citation>
    <scope>NUCLEOTIDE SEQUENCE [LARGE SCALE GENOMIC DNA]</scope>
    <source>
        <strain evidence="4 5">CBS 101986</strain>
    </source>
</reference>
<dbReference type="AlphaFoldDB" id="A0A8H5B067"/>
<dbReference type="InterPro" id="IPR007111">
    <property type="entry name" value="NACHT_NTPase"/>
</dbReference>
<comment type="caution">
    <text evidence="4">The sequence shown here is derived from an EMBL/GenBank/DDBJ whole genome shotgun (WGS) entry which is preliminary data.</text>
</comment>
<dbReference type="SUPFAM" id="SSF52540">
    <property type="entry name" value="P-loop containing nucleoside triphosphate hydrolases"/>
    <property type="match status" value="1"/>
</dbReference>
<dbReference type="SMART" id="SM00288">
    <property type="entry name" value="VHS"/>
    <property type="match status" value="1"/>
</dbReference>
<proteinExistence type="predicted"/>
<dbReference type="Gene3D" id="1.25.40.90">
    <property type="match status" value="1"/>
</dbReference>
<dbReference type="PROSITE" id="PS50179">
    <property type="entry name" value="VHS"/>
    <property type="match status" value="1"/>
</dbReference>
<name>A0A8H5B067_9AGAR</name>
<evidence type="ECO:0000259" key="2">
    <source>
        <dbReference type="PROSITE" id="PS50179"/>
    </source>
</evidence>
<dbReference type="EMBL" id="JAACJJ010000044">
    <property type="protein sequence ID" value="KAF5314300.1"/>
    <property type="molecule type" value="Genomic_DNA"/>
</dbReference>
<dbReference type="Gene3D" id="3.40.50.300">
    <property type="entry name" value="P-loop containing nucleotide triphosphate hydrolases"/>
    <property type="match status" value="1"/>
</dbReference>
<dbReference type="OrthoDB" id="10255964at2759"/>
<dbReference type="InterPro" id="IPR027417">
    <property type="entry name" value="P-loop_NTPase"/>
</dbReference>
<keyword evidence="5" id="KW-1185">Reference proteome</keyword>
<sequence>MHNRVSMFKKPRNIDIKNSSFTVNVDSPKSGNIDRLLEEVSLNAILNAGGRADEVRCYPGTREDVIRKIERWMDGPDEPHHRMLWLSGATGAGKSAIAQTVAERCQKRGLQAANFFFFRDDGTRNHAQPLVATLVYQMLDFYPALHSCLTEYLTAKPLAYKASAEEQFKQLISSPIHMVHKSSPIHRPIILIIDGLDECDNRRQQELILRALLALVEESNIPVRVLVASRAEHHLAMFFNKLGNSAESIFLDADYRPQDDIRHFITAKFNEIKKVHSLAHTLGENWPAEADIDAIANKSSGQFIYAATVMRFIEYSTASPALSLLRVHVYALKERESAVHRVLDGGPAELTRKIEYLTAAASDDWTLVLEVCDRASTSKSNAKEAVRTLRRKFKYGEPSAQIYAAHLWAIMLRNSSDAFASQSTSRKFLGTLEDLIQSSRTSAVVRGHLLEVIAAAAYASGAKKDPKENRVGFKGLWQRVKPFDAPNEGVPLYKDDTMFNLPCAHNVPLMSGQIRNKYV</sequence>
<dbReference type="PANTHER" id="PTHR10039">
    <property type="entry name" value="AMELOGENIN"/>
    <property type="match status" value="1"/>
</dbReference>
<dbReference type="InterPro" id="IPR002014">
    <property type="entry name" value="VHS_dom"/>
</dbReference>
<evidence type="ECO:0000256" key="1">
    <source>
        <dbReference type="ARBA" id="ARBA00022737"/>
    </source>
</evidence>
<dbReference type="PROSITE" id="PS50837">
    <property type="entry name" value="NACHT"/>
    <property type="match status" value="1"/>
</dbReference>
<dbReference type="Proteomes" id="UP000567179">
    <property type="component" value="Unassembled WGS sequence"/>
</dbReference>
<dbReference type="CDD" id="cd16980">
    <property type="entry name" value="VHS_Lsb5"/>
    <property type="match status" value="1"/>
</dbReference>
<organism evidence="4 5">
    <name type="scientific">Psilocybe cf. subviscida</name>
    <dbReference type="NCBI Taxonomy" id="2480587"/>
    <lineage>
        <taxon>Eukaryota</taxon>
        <taxon>Fungi</taxon>
        <taxon>Dikarya</taxon>
        <taxon>Basidiomycota</taxon>
        <taxon>Agaricomycotina</taxon>
        <taxon>Agaricomycetes</taxon>
        <taxon>Agaricomycetidae</taxon>
        <taxon>Agaricales</taxon>
        <taxon>Agaricineae</taxon>
        <taxon>Strophariaceae</taxon>
        <taxon>Psilocybe</taxon>
    </lineage>
</organism>
<dbReference type="SUPFAM" id="SSF48464">
    <property type="entry name" value="ENTH/VHS domain"/>
    <property type="match status" value="1"/>
</dbReference>
<keyword evidence="1" id="KW-0677">Repeat</keyword>
<evidence type="ECO:0000313" key="5">
    <source>
        <dbReference type="Proteomes" id="UP000567179"/>
    </source>
</evidence>
<dbReference type="GO" id="GO:0043130">
    <property type="term" value="F:ubiquitin binding"/>
    <property type="evidence" value="ECO:0007669"/>
    <property type="project" value="InterPro"/>
</dbReference>
<dbReference type="InterPro" id="IPR056884">
    <property type="entry name" value="NPHP3-like_N"/>
</dbReference>
<dbReference type="InterPro" id="IPR008942">
    <property type="entry name" value="ENTH_VHS"/>
</dbReference>